<proteinExistence type="inferred from homology"/>
<dbReference type="Proteomes" id="UP000541444">
    <property type="component" value="Unassembled WGS sequence"/>
</dbReference>
<evidence type="ECO:0000256" key="7">
    <source>
        <dbReference type="SAM" id="Phobius"/>
    </source>
</evidence>
<comment type="subcellular location">
    <subcellularLocation>
        <location evidence="1">Membrane</location>
    </subcellularLocation>
</comment>
<dbReference type="Gene3D" id="1.10.10.1740">
    <property type="entry name" value="Transmembrane protein 14-like"/>
    <property type="match status" value="1"/>
</dbReference>
<dbReference type="PANTHER" id="PTHR12668">
    <property type="entry name" value="TRANSMEMBRANE PROTEIN 14, 15"/>
    <property type="match status" value="1"/>
</dbReference>
<feature type="transmembrane region" description="Helical" evidence="7">
    <location>
        <begin position="207"/>
        <end position="226"/>
    </location>
</feature>
<dbReference type="GO" id="GO:0009706">
    <property type="term" value="C:chloroplast inner membrane"/>
    <property type="evidence" value="ECO:0007669"/>
    <property type="project" value="TreeGrafter"/>
</dbReference>
<dbReference type="AlphaFoldDB" id="A0A7J7NNX7"/>
<dbReference type="GO" id="GO:0015245">
    <property type="term" value="F:fatty acid transmembrane transporter activity"/>
    <property type="evidence" value="ECO:0007669"/>
    <property type="project" value="TreeGrafter"/>
</dbReference>
<evidence type="ECO:0000256" key="6">
    <source>
        <dbReference type="SAM" id="MobiDB-lite"/>
    </source>
</evidence>
<keyword evidence="9" id="KW-1185">Reference proteome</keyword>
<dbReference type="InterPro" id="IPR005349">
    <property type="entry name" value="TMEM14"/>
</dbReference>
<feature type="region of interest" description="Disordered" evidence="6">
    <location>
        <begin position="53"/>
        <end position="79"/>
    </location>
</feature>
<evidence type="ECO:0000256" key="5">
    <source>
        <dbReference type="ARBA" id="ARBA00023136"/>
    </source>
</evidence>
<keyword evidence="3 7" id="KW-0812">Transmembrane</keyword>
<comment type="caution">
    <text evidence="8">The sequence shown here is derived from an EMBL/GenBank/DDBJ whole genome shotgun (WGS) entry which is preliminary data.</text>
</comment>
<organism evidence="8 9">
    <name type="scientific">Kingdonia uniflora</name>
    <dbReference type="NCBI Taxonomy" id="39325"/>
    <lineage>
        <taxon>Eukaryota</taxon>
        <taxon>Viridiplantae</taxon>
        <taxon>Streptophyta</taxon>
        <taxon>Embryophyta</taxon>
        <taxon>Tracheophyta</taxon>
        <taxon>Spermatophyta</taxon>
        <taxon>Magnoliopsida</taxon>
        <taxon>Ranunculales</taxon>
        <taxon>Circaeasteraceae</taxon>
        <taxon>Kingdonia</taxon>
    </lineage>
</organism>
<evidence type="ECO:0000256" key="2">
    <source>
        <dbReference type="ARBA" id="ARBA00007590"/>
    </source>
</evidence>
<dbReference type="PANTHER" id="PTHR12668:SF43">
    <property type="entry name" value="TRANSMEMBRANE PROTEIN 14 HOMOLOG"/>
    <property type="match status" value="1"/>
</dbReference>
<feature type="transmembrane region" description="Helical" evidence="7">
    <location>
        <begin position="181"/>
        <end position="201"/>
    </location>
</feature>
<sequence length="313" mass="34839">MALFHTPSSPSLSMIRRLSVVTRCVSPIGFQNRSISLGFQRLKKRSFVSLAASHEDSHSEVEAEKRKNELNMGSQESEDAWRQMLETFKEQTEKMQGMSKESYELYSKKAMAILKETSERLKIQAEKTTQDLSVIAREASEEGKEYFSIAAENSPEELKDIVETFASPPDDLKQVSKVRDFYLGIPYGILLSLMGFLSFMLTGSTAGIRFGIILGGTLLALSISSLRSWRKGESDDLALKGQADASSDRCHSQLIWEESVSMDPQIHNEKSPTTAVSVSRAIKNLPVGPPLDAFTRLGQHRFGAKASALEFQF</sequence>
<reference evidence="8 9" key="1">
    <citation type="journal article" date="2020" name="IScience">
        <title>Genome Sequencing of the Endangered Kingdonia uniflora (Circaeasteraceae, Ranunculales) Reveals Potential Mechanisms of Evolutionary Specialization.</title>
        <authorList>
            <person name="Sun Y."/>
            <person name="Deng T."/>
            <person name="Zhang A."/>
            <person name="Moore M.J."/>
            <person name="Landis J.B."/>
            <person name="Lin N."/>
            <person name="Zhang H."/>
            <person name="Zhang X."/>
            <person name="Huang J."/>
            <person name="Zhang X."/>
            <person name="Sun H."/>
            <person name="Wang H."/>
        </authorList>
    </citation>
    <scope>NUCLEOTIDE SEQUENCE [LARGE SCALE GENOMIC DNA]</scope>
    <source>
        <strain evidence="8">TB1705</strain>
        <tissue evidence="8">Leaf</tissue>
    </source>
</reference>
<gene>
    <name evidence="8" type="ORF">GIB67_026570</name>
</gene>
<dbReference type="InterPro" id="IPR044890">
    <property type="entry name" value="TMEM14_sf"/>
</dbReference>
<evidence type="ECO:0000256" key="1">
    <source>
        <dbReference type="ARBA" id="ARBA00004370"/>
    </source>
</evidence>
<feature type="compositionally biased region" description="Basic and acidic residues" evidence="6">
    <location>
        <begin position="53"/>
        <end position="69"/>
    </location>
</feature>
<evidence type="ECO:0000313" key="8">
    <source>
        <dbReference type="EMBL" id="KAF6168684.1"/>
    </source>
</evidence>
<dbReference type="EMBL" id="JACGCM010000685">
    <property type="protein sequence ID" value="KAF6168684.1"/>
    <property type="molecule type" value="Genomic_DNA"/>
</dbReference>
<name>A0A7J7NNX7_9MAGN</name>
<evidence type="ECO:0000256" key="4">
    <source>
        <dbReference type="ARBA" id="ARBA00022989"/>
    </source>
</evidence>
<dbReference type="Pfam" id="PF03647">
    <property type="entry name" value="Tmemb_14"/>
    <property type="match status" value="1"/>
</dbReference>
<evidence type="ECO:0000313" key="9">
    <source>
        <dbReference type="Proteomes" id="UP000541444"/>
    </source>
</evidence>
<dbReference type="OrthoDB" id="768548at2759"/>
<keyword evidence="5 7" id="KW-0472">Membrane</keyword>
<accession>A0A7J7NNX7</accession>
<protein>
    <submittedName>
        <fullName evidence="8">Uncharacterized protein</fullName>
    </submittedName>
</protein>
<evidence type="ECO:0000256" key="3">
    <source>
        <dbReference type="ARBA" id="ARBA00022692"/>
    </source>
</evidence>
<comment type="similarity">
    <text evidence="2">Belongs to the TMEM14 family.</text>
</comment>
<keyword evidence="4 7" id="KW-1133">Transmembrane helix</keyword>